<protein>
    <recommendedName>
        <fullName evidence="2 4">Flagellin</fullName>
    </recommendedName>
</protein>
<evidence type="ECO:0000256" key="4">
    <source>
        <dbReference type="RuleBase" id="RU362073"/>
    </source>
</evidence>
<comment type="similarity">
    <text evidence="1 4">Belongs to the bacterial flagellin family.</text>
</comment>
<accession>A0A371IKA3</accession>
<dbReference type="EMBL" id="MBEW02000018">
    <property type="protein sequence ID" value="RDY20894.1"/>
    <property type="molecule type" value="Genomic_DNA"/>
</dbReference>
<dbReference type="AlphaFoldDB" id="A0A371IKA3"/>
<keyword evidence="8" id="KW-1185">Reference proteome</keyword>
<keyword evidence="7" id="KW-0282">Flagellum</keyword>
<dbReference type="GO" id="GO:0005576">
    <property type="term" value="C:extracellular region"/>
    <property type="evidence" value="ECO:0007669"/>
    <property type="project" value="UniProtKB-SubCell"/>
</dbReference>
<comment type="caution">
    <text evidence="7">The sequence shown here is derived from an EMBL/GenBank/DDBJ whole genome shotgun (WGS) entry which is preliminary data.</text>
</comment>
<feature type="domain" description="Flagellin C-terminal" evidence="6">
    <location>
        <begin position="196"/>
        <end position="281"/>
    </location>
</feature>
<dbReference type="Gene3D" id="1.20.1330.10">
    <property type="entry name" value="f41 fragment of flagellin, N-terminal domain"/>
    <property type="match status" value="1"/>
</dbReference>
<keyword evidence="4" id="KW-0964">Secreted</keyword>
<dbReference type="InterPro" id="IPR042187">
    <property type="entry name" value="Flagellin_C_sub2"/>
</dbReference>
<keyword evidence="7" id="KW-0966">Cell projection</keyword>
<dbReference type="InterPro" id="IPR046358">
    <property type="entry name" value="Flagellin_C"/>
</dbReference>
<keyword evidence="7" id="KW-0969">Cilium</keyword>
<name>A0A371IKA3_9FIRM</name>
<comment type="subcellular location">
    <subcellularLocation>
        <location evidence="4">Secreted</location>
    </subcellularLocation>
    <subcellularLocation>
        <location evidence="4">Bacterial flagellum</location>
    </subcellularLocation>
</comment>
<sequence length="282" mass="30130">MIINHNMMADNAHRFMGVNSSGMGKNVEKLSSGMKINRAADDAAGLFISEKMRSQVRGLNQASQNSLDGISAVQTAEGALDEVHAMLQRMRELAVKAGNTTLQSSDVQAIQDEISQLTSEIDQVAKTTQFNKTTLLNGDFKNKMLQVGANAGQTLALSISAMTAKGLGLSGTSIKVGAGEAKKITAASNKAATTVLKAVDKAIASVSKQRSSLGAIQNRLEHKIRNLDNAAENTQTAESRIRDTDMAKTMSKFTKDNILTQASQAMLAQANQLPQQVLQLLR</sequence>
<dbReference type="RefSeq" id="WP_068913840.1">
    <property type="nucleotide sequence ID" value="NZ_MBEW02000018.1"/>
</dbReference>
<dbReference type="Pfam" id="PF00700">
    <property type="entry name" value="Flagellin_C"/>
    <property type="match status" value="1"/>
</dbReference>
<organism evidence="7 8">
    <name type="scientific">Criibacterium bergeronii</name>
    <dbReference type="NCBI Taxonomy" id="1871336"/>
    <lineage>
        <taxon>Bacteria</taxon>
        <taxon>Bacillati</taxon>
        <taxon>Bacillota</taxon>
        <taxon>Clostridia</taxon>
        <taxon>Peptostreptococcales</taxon>
        <taxon>Filifactoraceae</taxon>
        <taxon>Criibacterium</taxon>
    </lineage>
</organism>
<gene>
    <name evidence="7" type="ORF">BBG48_007870</name>
</gene>
<evidence type="ECO:0000313" key="7">
    <source>
        <dbReference type="EMBL" id="RDY20894.1"/>
    </source>
</evidence>
<evidence type="ECO:0000256" key="1">
    <source>
        <dbReference type="ARBA" id="ARBA00005709"/>
    </source>
</evidence>
<evidence type="ECO:0000259" key="6">
    <source>
        <dbReference type="Pfam" id="PF00700"/>
    </source>
</evidence>
<reference evidence="7 8" key="1">
    <citation type="journal article" date="2016" name="Genome Announc.">
        <title>Draft Genome Sequence of Criibacterium bergeronii gen. nov., sp. nov., Strain CCRI-22567T, Isolated from a Vaginal Sample from a Woman with Bacterial Vaginosis.</title>
        <authorList>
            <person name="Maheux A.F."/>
            <person name="Berube E."/>
            <person name="Boudreau D.K."/>
            <person name="Raymond F."/>
            <person name="Corbeil J."/>
            <person name="Roy P.H."/>
            <person name="Boissinot M."/>
            <person name="Omar R.F."/>
        </authorList>
    </citation>
    <scope>NUCLEOTIDE SEQUENCE [LARGE SCALE GENOMIC DNA]</scope>
    <source>
        <strain evidence="7 8">CCRI-22567</strain>
    </source>
</reference>
<dbReference type="PANTHER" id="PTHR42792:SF2">
    <property type="entry name" value="FLAGELLIN"/>
    <property type="match status" value="1"/>
</dbReference>
<dbReference type="Proteomes" id="UP000093352">
    <property type="component" value="Unassembled WGS sequence"/>
</dbReference>
<comment type="function">
    <text evidence="4">Flagellin is the subunit protein which polymerizes to form the filaments of bacterial flagella.</text>
</comment>
<dbReference type="GO" id="GO:0009288">
    <property type="term" value="C:bacterial-type flagellum"/>
    <property type="evidence" value="ECO:0007669"/>
    <property type="project" value="UniProtKB-SubCell"/>
</dbReference>
<evidence type="ECO:0000256" key="3">
    <source>
        <dbReference type="ARBA" id="ARBA00023143"/>
    </source>
</evidence>
<dbReference type="Pfam" id="PF00669">
    <property type="entry name" value="Flagellin_N"/>
    <property type="match status" value="1"/>
</dbReference>
<proteinExistence type="inferred from homology"/>
<dbReference type="PANTHER" id="PTHR42792">
    <property type="entry name" value="FLAGELLIN"/>
    <property type="match status" value="1"/>
</dbReference>
<dbReference type="Gene3D" id="6.10.10.10">
    <property type="entry name" value="Flagellar export chaperone, C-terminal domain"/>
    <property type="match status" value="1"/>
</dbReference>
<evidence type="ECO:0000313" key="8">
    <source>
        <dbReference type="Proteomes" id="UP000093352"/>
    </source>
</evidence>
<dbReference type="GO" id="GO:0005198">
    <property type="term" value="F:structural molecule activity"/>
    <property type="evidence" value="ECO:0007669"/>
    <property type="project" value="UniProtKB-UniRule"/>
</dbReference>
<dbReference type="STRING" id="1871336.BBG48_04290"/>
<dbReference type="InterPro" id="IPR001029">
    <property type="entry name" value="Flagellin_N"/>
</dbReference>
<dbReference type="InterPro" id="IPR001492">
    <property type="entry name" value="Flagellin"/>
</dbReference>
<dbReference type="SUPFAM" id="SSF64518">
    <property type="entry name" value="Phase 1 flagellin"/>
    <property type="match status" value="1"/>
</dbReference>
<keyword evidence="3 4" id="KW-0975">Bacterial flagellum</keyword>
<feature type="domain" description="Flagellin N-terminal" evidence="5">
    <location>
        <begin position="3"/>
        <end position="139"/>
    </location>
</feature>
<evidence type="ECO:0000259" key="5">
    <source>
        <dbReference type="Pfam" id="PF00669"/>
    </source>
</evidence>
<dbReference type="PRINTS" id="PR00207">
    <property type="entry name" value="FLAGELLIN"/>
</dbReference>
<evidence type="ECO:0000256" key="2">
    <source>
        <dbReference type="ARBA" id="ARBA00020110"/>
    </source>
</evidence>